<gene>
    <name evidence="1" type="ORF">Xentx_00376</name>
</gene>
<proteinExistence type="predicted"/>
<keyword evidence="2" id="KW-1185">Reference proteome</keyword>
<name>A0A1Q5U8B2_9GAMM</name>
<sequence length="64" mass="7105">MSLSNHWEHVPLATALEYIQQCAKHLIHIDFPRACAFSAAERQGGDSLKDLSTDITNVGFSHPK</sequence>
<evidence type="ECO:0000313" key="2">
    <source>
        <dbReference type="Proteomes" id="UP000186277"/>
    </source>
</evidence>
<evidence type="ECO:0000313" key="1">
    <source>
        <dbReference type="EMBL" id="OKP08708.1"/>
    </source>
</evidence>
<protein>
    <submittedName>
        <fullName evidence="1">Uncharacterized protein</fullName>
    </submittedName>
</protein>
<dbReference type="AlphaFoldDB" id="A0A1Q5U8B2"/>
<dbReference type="EMBL" id="MKGR01000002">
    <property type="protein sequence ID" value="OKP08708.1"/>
    <property type="molecule type" value="Genomic_DNA"/>
</dbReference>
<organism evidence="1 2">
    <name type="scientific">Xenorhabdus thuongxuanensis</name>
    <dbReference type="NCBI Taxonomy" id="1873484"/>
    <lineage>
        <taxon>Bacteria</taxon>
        <taxon>Pseudomonadati</taxon>
        <taxon>Pseudomonadota</taxon>
        <taxon>Gammaproteobacteria</taxon>
        <taxon>Enterobacterales</taxon>
        <taxon>Morganellaceae</taxon>
        <taxon>Xenorhabdus</taxon>
    </lineage>
</organism>
<dbReference type="Proteomes" id="UP000186277">
    <property type="component" value="Unassembled WGS sequence"/>
</dbReference>
<comment type="caution">
    <text evidence="1">The sequence shown here is derived from an EMBL/GenBank/DDBJ whole genome shotgun (WGS) entry which is preliminary data.</text>
</comment>
<accession>A0A1Q5U8B2</accession>
<reference evidence="1 2" key="1">
    <citation type="submission" date="2016-09" db="EMBL/GenBank/DDBJ databases">
        <title>Xenorhabdus thuongxuanensis sp. nov. and Xenorhabdus eapokensis sp. nov., isolated from Steinernema species.</title>
        <authorList>
            <person name="Kaempfer P."/>
            <person name="Tobias N.J."/>
            <person name="Phan Ke L."/>
            <person name="Bode H.B."/>
            <person name="Glaeser S.P."/>
        </authorList>
    </citation>
    <scope>NUCLEOTIDE SEQUENCE [LARGE SCALE GENOMIC DNA]</scope>
    <source>
        <strain evidence="1 2">30TX1</strain>
    </source>
</reference>